<sequence length="89" mass="10276">MDIMPVKRRREVNEGTRQRQRDVTIKYSVLKEDKTRVPVCQASFLSIFCVKKDRVQGIAKMPAIAVQAFYEEVLSSAGDRDIEQDLEDE</sequence>
<keyword evidence="2" id="KW-1185">Reference proteome</keyword>
<evidence type="ECO:0000313" key="2">
    <source>
        <dbReference type="Proteomes" id="UP000823561"/>
    </source>
</evidence>
<organism evidence="1 2">
    <name type="scientific">Alosa alosa</name>
    <name type="common">allis shad</name>
    <dbReference type="NCBI Taxonomy" id="278164"/>
    <lineage>
        <taxon>Eukaryota</taxon>
        <taxon>Metazoa</taxon>
        <taxon>Chordata</taxon>
        <taxon>Craniata</taxon>
        <taxon>Vertebrata</taxon>
        <taxon>Euteleostomi</taxon>
        <taxon>Actinopterygii</taxon>
        <taxon>Neopterygii</taxon>
        <taxon>Teleostei</taxon>
        <taxon>Clupei</taxon>
        <taxon>Clupeiformes</taxon>
        <taxon>Clupeoidei</taxon>
        <taxon>Clupeidae</taxon>
        <taxon>Alosa</taxon>
    </lineage>
</organism>
<dbReference type="EMBL" id="JADWDJ010000006">
    <property type="protein sequence ID" value="KAG5279382.1"/>
    <property type="molecule type" value="Genomic_DNA"/>
</dbReference>
<gene>
    <name evidence="1" type="ORF">AALO_G00077190</name>
</gene>
<proteinExistence type="predicted"/>
<dbReference type="Proteomes" id="UP000823561">
    <property type="component" value="Chromosome 6"/>
</dbReference>
<name>A0AAV6H1A5_9TELE</name>
<comment type="caution">
    <text evidence="1">The sequence shown here is derived from an EMBL/GenBank/DDBJ whole genome shotgun (WGS) entry which is preliminary data.</text>
</comment>
<accession>A0AAV6H1A5</accession>
<protein>
    <submittedName>
        <fullName evidence="1">Uncharacterized protein</fullName>
    </submittedName>
</protein>
<evidence type="ECO:0000313" key="1">
    <source>
        <dbReference type="EMBL" id="KAG5279382.1"/>
    </source>
</evidence>
<reference evidence="1" key="1">
    <citation type="submission" date="2020-10" db="EMBL/GenBank/DDBJ databases">
        <title>Chromosome-scale genome assembly of the Allis shad, Alosa alosa.</title>
        <authorList>
            <person name="Margot Z."/>
            <person name="Christophe K."/>
            <person name="Cabau C."/>
            <person name="Louis A."/>
            <person name="Berthelot C."/>
            <person name="Parey E."/>
            <person name="Roest Crollius H."/>
            <person name="Montfort J."/>
            <person name="Robinson-Rechavi M."/>
            <person name="Bucao C."/>
            <person name="Bouchez O."/>
            <person name="Gislard M."/>
            <person name="Lluch J."/>
            <person name="Milhes M."/>
            <person name="Lampietro C."/>
            <person name="Lopez Roques C."/>
            <person name="Donnadieu C."/>
            <person name="Braasch I."/>
            <person name="Desvignes T."/>
            <person name="Postlethwait J."/>
            <person name="Bobe J."/>
            <person name="Guiguen Y."/>
        </authorList>
    </citation>
    <scope>NUCLEOTIDE SEQUENCE</scope>
    <source>
        <strain evidence="1">M-15738</strain>
        <tissue evidence="1">Blood</tissue>
    </source>
</reference>
<dbReference type="AlphaFoldDB" id="A0AAV6H1A5"/>